<keyword evidence="3 7" id="KW-0238">DNA-binding</keyword>
<dbReference type="Pfam" id="PF02311">
    <property type="entry name" value="AraC_binding"/>
    <property type="match status" value="1"/>
</dbReference>
<sequence length="291" mass="31779">MPKQHSRPAPRGRLTSPLTPHLFAPTRARPLRAKQHALEAEARVEPHSHPWAQLAFSATGVMRLTAQQGTYLVPPSRAVWIPPGVEHAITVVEDCELRTLYLHQPRTRCGPRAAIGDEAVAAGVDWERCRVLEVSPLLRALVLALPTAADGQPQPAASERRREQLLGELVCAELEAAAPVPLGVALPQDKRLRALCEAVIDEPTRHATLAGWARDSGASERTVARLFRDELGTSFLQWRQQVLLARALLLAARKRPMSEIAAELGYASPSAFSAMVRRSVGAPPSRFFASI</sequence>
<dbReference type="SUPFAM" id="SSF51182">
    <property type="entry name" value="RmlC-like cupins"/>
    <property type="match status" value="1"/>
</dbReference>
<dbReference type="SMART" id="SM00342">
    <property type="entry name" value="HTH_ARAC"/>
    <property type="match status" value="1"/>
</dbReference>
<dbReference type="Pfam" id="PF12833">
    <property type="entry name" value="HTH_18"/>
    <property type="match status" value="1"/>
</dbReference>
<dbReference type="OrthoDB" id="9804543at2"/>
<proteinExistence type="predicted"/>
<name>A0A4V2FTH7_9BURK</name>
<accession>A0A4V2FTH7</accession>
<evidence type="ECO:0000256" key="3">
    <source>
        <dbReference type="ARBA" id="ARBA00023125"/>
    </source>
</evidence>
<keyword evidence="4" id="KW-0804">Transcription</keyword>
<feature type="compositionally biased region" description="Basic residues" evidence="5">
    <location>
        <begin position="1"/>
        <end position="10"/>
    </location>
</feature>
<dbReference type="RefSeq" id="WP_130432678.1">
    <property type="nucleotide sequence ID" value="NZ_SHKP01000006.1"/>
</dbReference>
<evidence type="ECO:0000313" key="7">
    <source>
        <dbReference type="EMBL" id="RZT98175.1"/>
    </source>
</evidence>
<dbReference type="InterPro" id="IPR003313">
    <property type="entry name" value="AraC-bd"/>
</dbReference>
<dbReference type="GO" id="GO:0043565">
    <property type="term" value="F:sequence-specific DNA binding"/>
    <property type="evidence" value="ECO:0007669"/>
    <property type="project" value="InterPro"/>
</dbReference>
<dbReference type="FunFam" id="1.10.10.60:FF:000132">
    <property type="entry name" value="AraC family transcriptional regulator"/>
    <property type="match status" value="1"/>
</dbReference>
<evidence type="ECO:0000256" key="1">
    <source>
        <dbReference type="ARBA" id="ARBA00022491"/>
    </source>
</evidence>
<dbReference type="InterPro" id="IPR018060">
    <property type="entry name" value="HTH_AraC"/>
</dbReference>
<dbReference type="PROSITE" id="PS00041">
    <property type="entry name" value="HTH_ARAC_FAMILY_1"/>
    <property type="match status" value="1"/>
</dbReference>
<evidence type="ECO:0000259" key="6">
    <source>
        <dbReference type="PROSITE" id="PS01124"/>
    </source>
</evidence>
<dbReference type="Gene3D" id="2.60.120.10">
    <property type="entry name" value="Jelly Rolls"/>
    <property type="match status" value="1"/>
</dbReference>
<dbReference type="InterPro" id="IPR011051">
    <property type="entry name" value="RmlC_Cupin_sf"/>
</dbReference>
<gene>
    <name evidence="7" type="ORF">EV670_2585</name>
</gene>
<comment type="caution">
    <text evidence="7">The sequence shown here is derived from an EMBL/GenBank/DDBJ whole genome shotgun (WGS) entry which is preliminary data.</text>
</comment>
<dbReference type="Gene3D" id="1.10.10.60">
    <property type="entry name" value="Homeodomain-like"/>
    <property type="match status" value="1"/>
</dbReference>
<reference evidence="7 8" key="1">
    <citation type="submission" date="2019-02" db="EMBL/GenBank/DDBJ databases">
        <title>Genomic Encyclopedia of Type Strains, Phase IV (KMG-IV): sequencing the most valuable type-strain genomes for metagenomic binning, comparative biology and taxonomic classification.</title>
        <authorList>
            <person name="Goeker M."/>
        </authorList>
    </citation>
    <scope>NUCLEOTIDE SEQUENCE [LARGE SCALE GENOMIC DNA]</scope>
    <source>
        <strain evidence="7 8">DSM 19570</strain>
    </source>
</reference>
<protein>
    <submittedName>
        <fullName evidence="7">AraC-like DNA-binding protein</fullName>
    </submittedName>
</protein>
<dbReference type="InterPro" id="IPR018062">
    <property type="entry name" value="HTH_AraC-typ_CS"/>
</dbReference>
<feature type="domain" description="HTH araC/xylS-type" evidence="6">
    <location>
        <begin position="190"/>
        <end position="290"/>
    </location>
</feature>
<dbReference type="GO" id="GO:0003700">
    <property type="term" value="F:DNA-binding transcription factor activity"/>
    <property type="evidence" value="ECO:0007669"/>
    <property type="project" value="InterPro"/>
</dbReference>
<dbReference type="Proteomes" id="UP000293671">
    <property type="component" value="Unassembled WGS sequence"/>
</dbReference>
<dbReference type="AlphaFoldDB" id="A0A4V2FTH7"/>
<dbReference type="SUPFAM" id="SSF46689">
    <property type="entry name" value="Homeodomain-like"/>
    <property type="match status" value="1"/>
</dbReference>
<evidence type="ECO:0000313" key="8">
    <source>
        <dbReference type="Proteomes" id="UP000293671"/>
    </source>
</evidence>
<keyword evidence="1" id="KW-0678">Repressor</keyword>
<keyword evidence="8" id="KW-1185">Reference proteome</keyword>
<dbReference type="EMBL" id="SHKP01000006">
    <property type="protein sequence ID" value="RZT98175.1"/>
    <property type="molecule type" value="Genomic_DNA"/>
</dbReference>
<dbReference type="CDD" id="cd06124">
    <property type="entry name" value="cupin_NimR-like_N"/>
    <property type="match status" value="1"/>
</dbReference>
<dbReference type="PANTHER" id="PTHR11019:SF159">
    <property type="entry name" value="TRANSCRIPTIONAL REGULATOR-RELATED"/>
    <property type="match status" value="1"/>
</dbReference>
<dbReference type="PROSITE" id="PS01124">
    <property type="entry name" value="HTH_ARAC_FAMILY_2"/>
    <property type="match status" value="1"/>
</dbReference>
<keyword evidence="2" id="KW-0805">Transcription regulation</keyword>
<dbReference type="PANTHER" id="PTHR11019">
    <property type="entry name" value="HTH-TYPE TRANSCRIPTIONAL REGULATOR NIMR"/>
    <property type="match status" value="1"/>
</dbReference>
<dbReference type="InterPro" id="IPR009057">
    <property type="entry name" value="Homeodomain-like_sf"/>
</dbReference>
<feature type="region of interest" description="Disordered" evidence="5">
    <location>
        <begin position="1"/>
        <end position="21"/>
    </location>
</feature>
<organism evidence="7 8">
    <name type="scientific">Rivibacter subsaxonicus</name>
    <dbReference type="NCBI Taxonomy" id="457575"/>
    <lineage>
        <taxon>Bacteria</taxon>
        <taxon>Pseudomonadati</taxon>
        <taxon>Pseudomonadota</taxon>
        <taxon>Betaproteobacteria</taxon>
        <taxon>Burkholderiales</taxon>
        <taxon>Rivibacter</taxon>
    </lineage>
</organism>
<dbReference type="InterPro" id="IPR014710">
    <property type="entry name" value="RmlC-like_jellyroll"/>
</dbReference>
<evidence type="ECO:0000256" key="4">
    <source>
        <dbReference type="ARBA" id="ARBA00023163"/>
    </source>
</evidence>
<evidence type="ECO:0000256" key="5">
    <source>
        <dbReference type="SAM" id="MobiDB-lite"/>
    </source>
</evidence>
<evidence type="ECO:0000256" key="2">
    <source>
        <dbReference type="ARBA" id="ARBA00023015"/>
    </source>
</evidence>